<keyword evidence="4 6" id="KW-0378">Hydrolase</keyword>
<dbReference type="PANTHER" id="PTHR34983:SF1">
    <property type="entry name" value="ARABINOGALACTAN ENDO-BETA-1,4-GALACTANASE A"/>
    <property type="match status" value="1"/>
</dbReference>
<dbReference type="SUPFAM" id="SSF51445">
    <property type="entry name" value="(Trans)glycosidases"/>
    <property type="match status" value="1"/>
</dbReference>
<feature type="chain" id="PRO_5029036185" description="Arabinogalactan endo-beta-1,4-galactanase" evidence="6">
    <location>
        <begin position="21"/>
        <end position="347"/>
    </location>
</feature>
<dbReference type="EC" id="3.2.1.89" evidence="3 6"/>
<evidence type="ECO:0000256" key="3">
    <source>
        <dbReference type="ARBA" id="ARBA00012556"/>
    </source>
</evidence>
<dbReference type="InterPro" id="IPR011683">
    <property type="entry name" value="Glyco_hydro_53"/>
</dbReference>
<evidence type="ECO:0000313" key="7">
    <source>
        <dbReference type="EMBL" id="QNH62620.1"/>
    </source>
</evidence>
<reference evidence="7 8" key="1">
    <citation type="submission" date="2020-08" db="EMBL/GenBank/DDBJ databases">
        <title>Hymenobacter sp. S2-20-2 genome sequencing.</title>
        <authorList>
            <person name="Jin L."/>
        </authorList>
    </citation>
    <scope>NUCLEOTIDE SEQUENCE [LARGE SCALE GENOMIC DNA]</scope>
    <source>
        <strain evidence="7 8">S2-20-2</strain>
    </source>
</reference>
<comment type="catalytic activity">
    <reaction evidence="1 6">
        <text>The enzyme specifically hydrolyzes (1-&gt;4)-beta-D-galactosidic linkages in type I arabinogalactans.</text>
        <dbReference type="EC" id="3.2.1.89"/>
    </reaction>
</comment>
<organism evidence="7 8">
    <name type="scientific">Hymenobacter sediminicola</name>
    <dbReference type="NCBI Taxonomy" id="2761579"/>
    <lineage>
        <taxon>Bacteria</taxon>
        <taxon>Pseudomonadati</taxon>
        <taxon>Bacteroidota</taxon>
        <taxon>Cytophagia</taxon>
        <taxon>Cytophagales</taxon>
        <taxon>Hymenobacteraceae</taxon>
        <taxon>Hymenobacter</taxon>
    </lineage>
</organism>
<protein>
    <recommendedName>
        <fullName evidence="3 6">Arabinogalactan endo-beta-1,4-galactanase</fullName>
        <ecNumber evidence="3 6">3.2.1.89</ecNumber>
    </recommendedName>
</protein>
<dbReference type="InterPro" id="IPR017853">
    <property type="entry name" value="GH"/>
</dbReference>
<dbReference type="GO" id="GO:0015926">
    <property type="term" value="F:glucosidase activity"/>
    <property type="evidence" value="ECO:0007669"/>
    <property type="project" value="InterPro"/>
</dbReference>
<feature type="signal peptide" evidence="6">
    <location>
        <begin position="1"/>
        <end position="20"/>
    </location>
</feature>
<accession>A0A7G7W8C7</accession>
<evidence type="ECO:0000256" key="5">
    <source>
        <dbReference type="ARBA" id="ARBA00023295"/>
    </source>
</evidence>
<dbReference type="Proteomes" id="UP000515489">
    <property type="component" value="Chromosome"/>
</dbReference>
<evidence type="ECO:0000256" key="6">
    <source>
        <dbReference type="RuleBase" id="RU361192"/>
    </source>
</evidence>
<sequence>MKFSFLLLLGLLFGMGAGCSKDETEPVVIVAEPPTPSTGFAYGADPSWMTQMEASNYKFYNSSGAAQDLLAVLRGKGIEAIRLRVWVNPANGWCNTADLLVKARRAKAAGMRLLVDFHYSDSWADPGQQTKPAGWAGQNASALAQSVYDHTLTTLTTLKAAGVPVEWVQIGNEISDGMLWPEGRPSLSAANFQNLAAMINSGQRATAEVYPAAKVIVHVANGQNLTNARWIFDGLRAQGARWDVCGLSVYPTATNWPALNQQVLATMQDVVSRYGKEVMICEAGMSVADAIPCREFLRDLIAKTQAAPGGLGVFYWEPQAYSNWQGYTLGAFDSNGRPTAAMDAFVH</sequence>
<dbReference type="EMBL" id="CP060202">
    <property type="protein sequence ID" value="QNH62620.1"/>
    <property type="molecule type" value="Genomic_DNA"/>
</dbReference>
<gene>
    <name evidence="7" type="ORF">H4317_01990</name>
</gene>
<dbReference type="RefSeq" id="WP_185888526.1">
    <property type="nucleotide sequence ID" value="NZ_CP060202.1"/>
</dbReference>
<keyword evidence="5 6" id="KW-0326">Glycosidase</keyword>
<evidence type="ECO:0000256" key="2">
    <source>
        <dbReference type="ARBA" id="ARBA00010687"/>
    </source>
</evidence>
<keyword evidence="6" id="KW-0732">Signal</keyword>
<evidence type="ECO:0000313" key="8">
    <source>
        <dbReference type="Proteomes" id="UP000515489"/>
    </source>
</evidence>
<keyword evidence="8" id="KW-1185">Reference proteome</keyword>
<name>A0A7G7W8C7_9BACT</name>
<dbReference type="GO" id="GO:0031218">
    <property type="term" value="F:arabinogalactan endo-1,4-beta-galactosidase activity"/>
    <property type="evidence" value="ECO:0007669"/>
    <property type="project" value="UniProtKB-EC"/>
</dbReference>
<dbReference type="Gene3D" id="3.20.20.80">
    <property type="entry name" value="Glycosidases"/>
    <property type="match status" value="1"/>
</dbReference>
<dbReference type="KEGG" id="hsk:H4317_01990"/>
<comment type="similarity">
    <text evidence="2 6">Belongs to the glycosyl hydrolase 53 family.</text>
</comment>
<dbReference type="GO" id="GO:0045490">
    <property type="term" value="P:pectin catabolic process"/>
    <property type="evidence" value="ECO:0007669"/>
    <property type="project" value="TreeGrafter"/>
</dbReference>
<evidence type="ECO:0000256" key="1">
    <source>
        <dbReference type="ARBA" id="ARBA00001695"/>
    </source>
</evidence>
<dbReference type="Pfam" id="PF07745">
    <property type="entry name" value="Glyco_hydro_53"/>
    <property type="match status" value="1"/>
</dbReference>
<dbReference type="PROSITE" id="PS51257">
    <property type="entry name" value="PROKAR_LIPOPROTEIN"/>
    <property type="match status" value="1"/>
</dbReference>
<dbReference type="PANTHER" id="PTHR34983">
    <property type="entry name" value="ARABINOGALACTAN ENDO-BETA-1,4-GALACTANASE A"/>
    <property type="match status" value="1"/>
</dbReference>
<dbReference type="AlphaFoldDB" id="A0A7G7W8C7"/>
<proteinExistence type="inferred from homology"/>
<evidence type="ECO:0000256" key="4">
    <source>
        <dbReference type="ARBA" id="ARBA00022801"/>
    </source>
</evidence>